<proteinExistence type="predicted"/>
<gene>
    <name evidence="2" type="ORF">LJD74_10565</name>
</gene>
<organism evidence="2 3">
    <name type="scientific">Faecalibacillus intestinalis</name>
    <dbReference type="NCBI Taxonomy" id="1982626"/>
    <lineage>
        <taxon>Bacteria</taxon>
        <taxon>Bacillati</taxon>
        <taxon>Bacillota</taxon>
        <taxon>Erysipelotrichia</taxon>
        <taxon>Erysipelotrichales</taxon>
        <taxon>Coprobacillaceae</taxon>
        <taxon>Faecalibacillus</taxon>
    </lineage>
</organism>
<sequence>MTKERSQILIRKTCLVAFDILSVIIAFFLSSIIAYNGHIELSFLRYSYYLLSGLIVSSLIFFVLLRLYDSLWRYASVNELLNVIIASFLSTIVYCILCTICPVTPPISTVFLYLLILLMLVGGARFGYRFLRLYASRHHLLGRGEH</sequence>
<keyword evidence="1" id="KW-0812">Transmembrane</keyword>
<evidence type="ECO:0000313" key="2">
    <source>
        <dbReference type="EMBL" id="MCB8562439.1"/>
    </source>
</evidence>
<comment type="caution">
    <text evidence="2">The sequence shown here is derived from an EMBL/GenBank/DDBJ whole genome shotgun (WGS) entry which is preliminary data.</text>
</comment>
<accession>A0AAW4VLV5</accession>
<reference evidence="2" key="1">
    <citation type="submission" date="2021-10" db="EMBL/GenBank/DDBJ databases">
        <title>Collection of gut derived symbiotic bacterial strains cultured from healthy donors.</title>
        <authorList>
            <person name="Lin H."/>
            <person name="Littmann E."/>
            <person name="Kohout C."/>
            <person name="Pamer E.G."/>
        </authorList>
    </citation>
    <scope>NUCLEOTIDE SEQUENCE</scope>
    <source>
        <strain evidence="2">DFI.5.2</strain>
    </source>
</reference>
<evidence type="ECO:0000313" key="3">
    <source>
        <dbReference type="Proteomes" id="UP001197827"/>
    </source>
</evidence>
<keyword evidence="1" id="KW-0472">Membrane</keyword>
<dbReference type="Proteomes" id="UP001197827">
    <property type="component" value="Unassembled WGS sequence"/>
</dbReference>
<dbReference type="RefSeq" id="WP_117850649.1">
    <property type="nucleotide sequence ID" value="NZ_JAJDKQ010000022.1"/>
</dbReference>
<feature type="transmembrane region" description="Helical" evidence="1">
    <location>
        <begin position="80"/>
        <end position="105"/>
    </location>
</feature>
<feature type="transmembrane region" description="Helical" evidence="1">
    <location>
        <begin position="111"/>
        <end position="128"/>
    </location>
</feature>
<dbReference type="PANTHER" id="PTHR43318:SF2">
    <property type="entry name" value="UDP-N-ACETYLGLUCOSAMINE 4,6-DEHYDRATASE (INVERTING)"/>
    <property type="match status" value="1"/>
</dbReference>
<feature type="transmembrane region" description="Helical" evidence="1">
    <location>
        <begin position="46"/>
        <end position="68"/>
    </location>
</feature>
<dbReference type="EMBL" id="JAJDKQ010000022">
    <property type="protein sequence ID" value="MCB8562439.1"/>
    <property type="molecule type" value="Genomic_DNA"/>
</dbReference>
<name>A0AAW4VLV5_9FIRM</name>
<evidence type="ECO:0000256" key="1">
    <source>
        <dbReference type="SAM" id="Phobius"/>
    </source>
</evidence>
<dbReference type="PANTHER" id="PTHR43318">
    <property type="entry name" value="UDP-N-ACETYLGLUCOSAMINE 4,6-DEHYDRATASE"/>
    <property type="match status" value="1"/>
</dbReference>
<dbReference type="AlphaFoldDB" id="A0AAW4VLV5"/>
<evidence type="ECO:0008006" key="4">
    <source>
        <dbReference type="Google" id="ProtNLM"/>
    </source>
</evidence>
<feature type="transmembrane region" description="Helical" evidence="1">
    <location>
        <begin position="12"/>
        <end position="34"/>
    </location>
</feature>
<keyword evidence="1" id="KW-1133">Transmembrane helix</keyword>
<dbReference type="InterPro" id="IPR051203">
    <property type="entry name" value="Polysaccharide_Synthase-Rel"/>
</dbReference>
<protein>
    <recommendedName>
        <fullName evidence="4">Undecaprenyl-phosphate glucose phosphotransferase</fullName>
    </recommendedName>
</protein>